<evidence type="ECO:0000313" key="7">
    <source>
        <dbReference type="EMBL" id="CAL4228977.1"/>
    </source>
</evidence>
<evidence type="ECO:0000256" key="5">
    <source>
        <dbReference type="ARBA" id="ARBA00023136"/>
    </source>
</evidence>
<keyword evidence="5 6" id="KW-0472">Membrane</keyword>
<dbReference type="InterPro" id="IPR018629">
    <property type="entry name" value="XK-rel"/>
</dbReference>
<evidence type="ECO:0000256" key="3">
    <source>
        <dbReference type="ARBA" id="ARBA00022692"/>
    </source>
</evidence>
<proteinExistence type="inferred from homology"/>
<evidence type="ECO:0000313" key="8">
    <source>
        <dbReference type="Proteomes" id="UP001497623"/>
    </source>
</evidence>
<keyword evidence="3 6" id="KW-0812">Transmembrane</keyword>
<comment type="caution">
    <text evidence="7">The sequence shown here is derived from an EMBL/GenBank/DDBJ whole genome shotgun (WGS) entry which is preliminary data.</text>
</comment>
<comment type="similarity">
    <text evidence="2 6">Belongs to the XK family.</text>
</comment>
<feature type="transmembrane region" description="Helical" evidence="6">
    <location>
        <begin position="68"/>
        <end position="89"/>
    </location>
</feature>
<dbReference type="Pfam" id="PF09815">
    <property type="entry name" value="XK-related"/>
    <property type="match status" value="1"/>
</dbReference>
<feature type="transmembrane region" description="Helical" evidence="6">
    <location>
        <begin position="139"/>
        <end position="160"/>
    </location>
</feature>
<evidence type="ECO:0000256" key="2">
    <source>
        <dbReference type="ARBA" id="ARBA00008789"/>
    </source>
</evidence>
<dbReference type="EMBL" id="CAXKWB010106574">
    <property type="protein sequence ID" value="CAL4228977.1"/>
    <property type="molecule type" value="Genomic_DNA"/>
</dbReference>
<organism evidence="7 8">
    <name type="scientific">Meganyctiphanes norvegica</name>
    <name type="common">Northern krill</name>
    <name type="synonym">Thysanopoda norvegica</name>
    <dbReference type="NCBI Taxonomy" id="48144"/>
    <lineage>
        <taxon>Eukaryota</taxon>
        <taxon>Metazoa</taxon>
        <taxon>Ecdysozoa</taxon>
        <taxon>Arthropoda</taxon>
        <taxon>Crustacea</taxon>
        <taxon>Multicrustacea</taxon>
        <taxon>Malacostraca</taxon>
        <taxon>Eumalacostraca</taxon>
        <taxon>Eucarida</taxon>
        <taxon>Euphausiacea</taxon>
        <taxon>Euphausiidae</taxon>
        <taxon>Meganyctiphanes</taxon>
    </lineage>
</organism>
<feature type="transmembrane region" description="Helical" evidence="6">
    <location>
        <begin position="172"/>
        <end position="190"/>
    </location>
</feature>
<protein>
    <recommendedName>
        <fullName evidence="6">XK-related protein</fullName>
    </recommendedName>
</protein>
<accession>A0AAV2SRF3</accession>
<reference evidence="7 8" key="1">
    <citation type="submission" date="2024-05" db="EMBL/GenBank/DDBJ databases">
        <authorList>
            <person name="Wallberg A."/>
        </authorList>
    </citation>
    <scope>NUCLEOTIDE SEQUENCE [LARGE SCALE GENOMIC DNA]</scope>
</reference>
<keyword evidence="4 6" id="KW-1133">Transmembrane helix</keyword>
<evidence type="ECO:0000256" key="4">
    <source>
        <dbReference type="ARBA" id="ARBA00022989"/>
    </source>
</evidence>
<comment type="subcellular location">
    <subcellularLocation>
        <location evidence="1 6">Membrane</location>
        <topology evidence="1 6">Multi-pass membrane protein</topology>
    </subcellularLocation>
</comment>
<name>A0AAV2SRF3_MEGNR</name>
<feature type="non-terminal residue" evidence="7">
    <location>
        <position position="1"/>
    </location>
</feature>
<keyword evidence="8" id="KW-1185">Reference proteome</keyword>
<evidence type="ECO:0000256" key="1">
    <source>
        <dbReference type="ARBA" id="ARBA00004141"/>
    </source>
</evidence>
<evidence type="ECO:0000256" key="6">
    <source>
        <dbReference type="RuleBase" id="RU910716"/>
    </source>
</evidence>
<feature type="transmembrane region" description="Helical" evidence="6">
    <location>
        <begin position="95"/>
        <end position="118"/>
    </location>
</feature>
<dbReference type="GO" id="GO:0005886">
    <property type="term" value="C:plasma membrane"/>
    <property type="evidence" value="ECO:0007669"/>
    <property type="project" value="UniProtKB-ARBA"/>
</dbReference>
<dbReference type="AlphaFoldDB" id="A0AAV2SRF3"/>
<gene>
    <name evidence="7" type="ORF">MNOR_LOCUS39660</name>
</gene>
<dbReference type="Proteomes" id="UP001497623">
    <property type="component" value="Unassembled WGS sequence"/>
</dbReference>
<sequence>LRTIILEIKIVRAITNKNTILGIMSLSPLFKILLRLFEAAFQLLDLWADILTAAIYYDRRHKFFSRLYLFFAFIPMLYGTVECIILIIGHSDWHVMAKIVLGALAIIGAPITPLVLVARGAFLGGDDQISDAARDAGKMKLVLAFCEAVPQALIQIIYIVFHYCCYGGDLNIWQKLSIVASLVTLTLALTTNDFFDFEMWNYV</sequence>